<proteinExistence type="predicted"/>
<evidence type="ECO:0000256" key="1">
    <source>
        <dbReference type="SAM" id="MobiDB-lite"/>
    </source>
</evidence>
<dbReference type="AlphaFoldDB" id="A0A5J4X8G9"/>
<feature type="region of interest" description="Disordered" evidence="1">
    <location>
        <begin position="207"/>
        <end position="253"/>
    </location>
</feature>
<sequence length="253" mass="29171">MMKNIQQQFASHSNNLVRERYDERRTNDPRERPTEQFFVWLTGLRENFQQSSSNFIHLFQPENSKQADQTNIRTRLEILDETLVVKSATVNTVIHAFSTDQATQRIDGRTINVFTHHSPDSKMNKKFYIFAVIKEQDSIASALKSNHGMKQATQIISKQRGDARVSEGYELQQSPQVDDLQLSTQETLVSPLSRPIISTQLFVEVDSRKDHDSAKDQKLQMQNDEIHLKSHDEAQDSSFTKDSERATTARAYK</sequence>
<accession>A0A5J4X8G9</accession>
<feature type="compositionally biased region" description="Polar residues" evidence="1">
    <location>
        <begin position="1"/>
        <end position="16"/>
    </location>
</feature>
<gene>
    <name evidence="2" type="ORF">EZS28_000931</name>
</gene>
<organism evidence="2 3">
    <name type="scientific">Streblomastix strix</name>
    <dbReference type="NCBI Taxonomy" id="222440"/>
    <lineage>
        <taxon>Eukaryota</taxon>
        <taxon>Metamonada</taxon>
        <taxon>Preaxostyla</taxon>
        <taxon>Oxymonadida</taxon>
        <taxon>Streblomastigidae</taxon>
        <taxon>Streblomastix</taxon>
    </lineage>
</organism>
<comment type="caution">
    <text evidence="2">The sequence shown here is derived from an EMBL/GenBank/DDBJ whole genome shotgun (WGS) entry which is preliminary data.</text>
</comment>
<evidence type="ECO:0000313" key="2">
    <source>
        <dbReference type="EMBL" id="KAA6403541.1"/>
    </source>
</evidence>
<dbReference type="EMBL" id="SNRW01000088">
    <property type="protein sequence ID" value="KAA6403541.1"/>
    <property type="molecule type" value="Genomic_DNA"/>
</dbReference>
<feature type="compositionally biased region" description="Basic and acidic residues" evidence="1">
    <location>
        <begin position="17"/>
        <end position="30"/>
    </location>
</feature>
<reference evidence="2 3" key="1">
    <citation type="submission" date="2019-03" db="EMBL/GenBank/DDBJ databases">
        <title>Single cell metagenomics reveals metabolic interactions within the superorganism composed of flagellate Streblomastix strix and complex community of Bacteroidetes bacteria on its surface.</title>
        <authorList>
            <person name="Treitli S.C."/>
            <person name="Kolisko M."/>
            <person name="Husnik F."/>
            <person name="Keeling P."/>
            <person name="Hampl V."/>
        </authorList>
    </citation>
    <scope>NUCLEOTIDE SEQUENCE [LARGE SCALE GENOMIC DNA]</scope>
    <source>
        <strain evidence="2">ST1C</strain>
    </source>
</reference>
<evidence type="ECO:0000313" key="3">
    <source>
        <dbReference type="Proteomes" id="UP000324800"/>
    </source>
</evidence>
<feature type="region of interest" description="Disordered" evidence="1">
    <location>
        <begin position="1"/>
        <end position="30"/>
    </location>
</feature>
<feature type="compositionally biased region" description="Basic and acidic residues" evidence="1">
    <location>
        <begin position="207"/>
        <end position="247"/>
    </location>
</feature>
<protein>
    <submittedName>
        <fullName evidence="2">Uncharacterized protein</fullName>
    </submittedName>
</protein>
<dbReference type="Proteomes" id="UP000324800">
    <property type="component" value="Unassembled WGS sequence"/>
</dbReference>
<name>A0A5J4X8G9_9EUKA</name>